<dbReference type="AlphaFoldDB" id="A0A1A9W5Z3"/>
<evidence type="ECO:0000313" key="3">
    <source>
        <dbReference type="Proteomes" id="UP000091820"/>
    </source>
</evidence>
<dbReference type="EnsemblMetazoa" id="GBRI007478-RA">
    <property type="protein sequence ID" value="GBRI007478-PA"/>
    <property type="gene ID" value="GBRI007478"/>
</dbReference>
<dbReference type="Proteomes" id="UP000091820">
    <property type="component" value="Unassembled WGS sequence"/>
</dbReference>
<protein>
    <submittedName>
        <fullName evidence="2">Uncharacterized protein</fullName>
    </submittedName>
</protein>
<dbReference type="VEuPathDB" id="VectorBase:GBRI007478"/>
<name>A0A1A9W5Z3_9MUSC</name>
<feature type="transmembrane region" description="Helical" evidence="1">
    <location>
        <begin position="16"/>
        <end position="34"/>
    </location>
</feature>
<keyword evidence="3" id="KW-1185">Reference proteome</keyword>
<evidence type="ECO:0000256" key="1">
    <source>
        <dbReference type="SAM" id="Phobius"/>
    </source>
</evidence>
<proteinExistence type="predicted"/>
<accession>A0A1A9W5Z3</accession>
<evidence type="ECO:0000313" key="2">
    <source>
        <dbReference type="EnsemblMetazoa" id="GBRI007478-PA"/>
    </source>
</evidence>
<keyword evidence="1" id="KW-0812">Transmembrane</keyword>
<keyword evidence="1" id="KW-0472">Membrane</keyword>
<keyword evidence="1" id="KW-1133">Transmembrane helix</keyword>
<organism evidence="2 3">
    <name type="scientific">Glossina brevipalpis</name>
    <dbReference type="NCBI Taxonomy" id="37001"/>
    <lineage>
        <taxon>Eukaryota</taxon>
        <taxon>Metazoa</taxon>
        <taxon>Ecdysozoa</taxon>
        <taxon>Arthropoda</taxon>
        <taxon>Hexapoda</taxon>
        <taxon>Insecta</taxon>
        <taxon>Pterygota</taxon>
        <taxon>Neoptera</taxon>
        <taxon>Endopterygota</taxon>
        <taxon>Diptera</taxon>
        <taxon>Brachycera</taxon>
        <taxon>Muscomorpha</taxon>
        <taxon>Hippoboscoidea</taxon>
        <taxon>Glossinidae</taxon>
        <taxon>Glossina</taxon>
    </lineage>
</organism>
<dbReference type="STRING" id="37001.A0A1A9W5Z3"/>
<reference evidence="2" key="2">
    <citation type="submission" date="2020-05" db="UniProtKB">
        <authorList>
            <consortium name="EnsemblMetazoa"/>
        </authorList>
    </citation>
    <scope>IDENTIFICATION</scope>
    <source>
        <strain evidence="2">IAEA</strain>
    </source>
</reference>
<sequence length="142" mass="15841">MQPLFSKETGKEAMPIWIRHAMLFGNILFHIFPFKKLKKLTSTSRLDLWKKFHLYANTMNISKSGNINNGLSQINTSNAKGFANLLMPPSNAAADLLHVDSNLNLAALNSPNSTSTIPQPPPMPNTSHAAKKYKINHEDMKI</sequence>
<reference evidence="3" key="1">
    <citation type="submission" date="2014-03" db="EMBL/GenBank/DDBJ databases">
        <authorList>
            <person name="Aksoy S."/>
            <person name="Warren W."/>
            <person name="Wilson R.K."/>
        </authorList>
    </citation>
    <scope>NUCLEOTIDE SEQUENCE [LARGE SCALE GENOMIC DNA]</scope>
    <source>
        <strain evidence="3">IAEA</strain>
    </source>
</reference>